<dbReference type="EMBL" id="JXTB01000591">
    <property type="protein sequence ID" value="PON35921.1"/>
    <property type="molecule type" value="Genomic_DNA"/>
</dbReference>
<evidence type="ECO:0000313" key="3">
    <source>
        <dbReference type="Proteomes" id="UP000237105"/>
    </source>
</evidence>
<accession>A0A2P5AHB9</accession>
<reference evidence="3" key="1">
    <citation type="submission" date="2016-06" db="EMBL/GenBank/DDBJ databases">
        <title>Parallel loss of symbiosis genes in relatives of nitrogen-fixing non-legume Parasponia.</title>
        <authorList>
            <person name="Van Velzen R."/>
            <person name="Holmer R."/>
            <person name="Bu F."/>
            <person name="Rutten L."/>
            <person name="Van Zeijl A."/>
            <person name="Liu W."/>
            <person name="Santuari L."/>
            <person name="Cao Q."/>
            <person name="Sharma T."/>
            <person name="Shen D."/>
            <person name="Roswanjaya Y."/>
            <person name="Wardhani T."/>
            <person name="Kalhor M.S."/>
            <person name="Jansen J."/>
            <person name="Van den Hoogen J."/>
            <person name="Gungor B."/>
            <person name="Hartog M."/>
            <person name="Hontelez J."/>
            <person name="Verver J."/>
            <person name="Yang W.-C."/>
            <person name="Schijlen E."/>
            <person name="Repin R."/>
            <person name="Schilthuizen M."/>
            <person name="Schranz E."/>
            <person name="Heidstra R."/>
            <person name="Miyata K."/>
            <person name="Fedorova E."/>
            <person name="Kohlen W."/>
            <person name="Bisseling T."/>
            <person name="Smit S."/>
            <person name="Geurts R."/>
        </authorList>
    </citation>
    <scope>NUCLEOTIDE SEQUENCE [LARGE SCALE GENOMIC DNA]</scope>
    <source>
        <strain evidence="3">cv. WU1-14</strain>
    </source>
</reference>
<name>A0A2P5AHB9_PARAD</name>
<comment type="caution">
    <text evidence="2">The sequence shown here is derived from an EMBL/GenBank/DDBJ whole genome shotgun (WGS) entry which is preliminary data.</text>
</comment>
<dbReference type="AlphaFoldDB" id="A0A2P5AHB9"/>
<keyword evidence="3" id="KW-1185">Reference proteome</keyword>
<feature type="compositionally biased region" description="Low complexity" evidence="1">
    <location>
        <begin position="1"/>
        <end position="15"/>
    </location>
</feature>
<proteinExistence type="predicted"/>
<feature type="region of interest" description="Disordered" evidence="1">
    <location>
        <begin position="1"/>
        <end position="20"/>
    </location>
</feature>
<organism evidence="2 3">
    <name type="scientific">Parasponia andersonii</name>
    <name type="common">Sponia andersonii</name>
    <dbReference type="NCBI Taxonomy" id="3476"/>
    <lineage>
        <taxon>Eukaryota</taxon>
        <taxon>Viridiplantae</taxon>
        <taxon>Streptophyta</taxon>
        <taxon>Embryophyta</taxon>
        <taxon>Tracheophyta</taxon>
        <taxon>Spermatophyta</taxon>
        <taxon>Magnoliopsida</taxon>
        <taxon>eudicotyledons</taxon>
        <taxon>Gunneridae</taxon>
        <taxon>Pentapetalae</taxon>
        <taxon>rosids</taxon>
        <taxon>fabids</taxon>
        <taxon>Rosales</taxon>
        <taxon>Cannabaceae</taxon>
        <taxon>Parasponia</taxon>
    </lineage>
</organism>
<dbReference type="Proteomes" id="UP000237105">
    <property type="component" value="Unassembled WGS sequence"/>
</dbReference>
<sequence>MVSSSSTSGSHTSSSMAPPTFPFSLSLIPLTLKLDELYLLAFSSSYYDSCIPFLVQISTIKLTIQLNFLLQFELQILNFVSSFVMTNFS</sequence>
<evidence type="ECO:0000256" key="1">
    <source>
        <dbReference type="SAM" id="MobiDB-lite"/>
    </source>
</evidence>
<evidence type="ECO:0000313" key="2">
    <source>
        <dbReference type="EMBL" id="PON35921.1"/>
    </source>
</evidence>
<gene>
    <name evidence="2" type="ORF">PanWU01x14_332560</name>
</gene>
<protein>
    <submittedName>
        <fullName evidence="2">Uncharacterized protein</fullName>
    </submittedName>
</protein>